<protein>
    <submittedName>
        <fullName evidence="7">Energy transducer TonB</fullName>
    </submittedName>
</protein>
<dbReference type="PROSITE" id="PS52015">
    <property type="entry name" value="TONB_CTD"/>
    <property type="match status" value="1"/>
</dbReference>
<feature type="region of interest" description="Disordered" evidence="5">
    <location>
        <begin position="98"/>
        <end position="134"/>
    </location>
</feature>
<name>A0ABU9C5S1_9BURK</name>
<dbReference type="InterPro" id="IPR006260">
    <property type="entry name" value="TonB/TolA_C"/>
</dbReference>
<comment type="subcellular location">
    <subcellularLocation>
        <location evidence="1">Membrane</location>
        <topology evidence="1">Single-pass membrane protein</topology>
    </subcellularLocation>
</comment>
<evidence type="ECO:0000256" key="3">
    <source>
        <dbReference type="ARBA" id="ARBA00022989"/>
    </source>
</evidence>
<dbReference type="Gene3D" id="3.30.2420.10">
    <property type="entry name" value="TonB"/>
    <property type="match status" value="1"/>
</dbReference>
<reference evidence="7 8" key="1">
    <citation type="submission" date="2024-04" db="EMBL/GenBank/DDBJ databases">
        <title>Novel species of the genus Ideonella isolated from streams.</title>
        <authorList>
            <person name="Lu H."/>
        </authorList>
    </citation>
    <scope>NUCLEOTIDE SEQUENCE [LARGE SCALE GENOMIC DNA]</scope>
    <source>
        <strain evidence="7 8">LYT19W</strain>
    </source>
</reference>
<keyword evidence="4" id="KW-0472">Membrane</keyword>
<evidence type="ECO:0000256" key="4">
    <source>
        <dbReference type="ARBA" id="ARBA00023136"/>
    </source>
</evidence>
<evidence type="ECO:0000256" key="5">
    <source>
        <dbReference type="SAM" id="MobiDB-lite"/>
    </source>
</evidence>
<dbReference type="SUPFAM" id="SSF74653">
    <property type="entry name" value="TolA/TonB C-terminal domain"/>
    <property type="match status" value="1"/>
</dbReference>
<dbReference type="Pfam" id="PF03544">
    <property type="entry name" value="TonB_C"/>
    <property type="match status" value="1"/>
</dbReference>
<keyword evidence="8" id="KW-1185">Reference proteome</keyword>
<organism evidence="7 8">
    <name type="scientific">Ideonella margarita</name>
    <dbReference type="NCBI Taxonomy" id="2984191"/>
    <lineage>
        <taxon>Bacteria</taxon>
        <taxon>Pseudomonadati</taxon>
        <taxon>Pseudomonadota</taxon>
        <taxon>Betaproteobacteria</taxon>
        <taxon>Burkholderiales</taxon>
        <taxon>Sphaerotilaceae</taxon>
        <taxon>Ideonella</taxon>
    </lineage>
</organism>
<dbReference type="InterPro" id="IPR037682">
    <property type="entry name" value="TonB_C"/>
</dbReference>
<evidence type="ECO:0000259" key="6">
    <source>
        <dbReference type="PROSITE" id="PS52015"/>
    </source>
</evidence>
<evidence type="ECO:0000313" key="7">
    <source>
        <dbReference type="EMBL" id="MEK8047183.1"/>
    </source>
</evidence>
<dbReference type="RefSeq" id="WP_341399491.1">
    <property type="nucleotide sequence ID" value="NZ_JBBUTI010000008.1"/>
</dbReference>
<dbReference type="NCBIfam" id="TIGR01352">
    <property type="entry name" value="tonB_Cterm"/>
    <property type="match status" value="1"/>
</dbReference>
<evidence type="ECO:0000256" key="2">
    <source>
        <dbReference type="ARBA" id="ARBA00022692"/>
    </source>
</evidence>
<feature type="domain" description="TonB C-terminal" evidence="6">
    <location>
        <begin position="168"/>
        <end position="253"/>
    </location>
</feature>
<evidence type="ECO:0000256" key="1">
    <source>
        <dbReference type="ARBA" id="ARBA00004167"/>
    </source>
</evidence>
<dbReference type="Proteomes" id="UP001379945">
    <property type="component" value="Unassembled WGS sequence"/>
</dbReference>
<sequence length="253" mass="25352">MWAQTAAAPPAKAASGIAISDRIKRDAERPMYWIRMHAAEAPKGAVPAAPTATDARKPALTIANTPGTPVAATPAATPAAAGNATGAAKTAAVAPNAPAPASTAALPRNLPPTSAGNPGKGSAEATALPSAESVAMASTSSLPANLGAASGTLPTPQAAVAEPTPAAAQPAVALELLTGDPEFPQHLMRRLRKGEVQVRVNVLANGEVGSATVLSASHPKLEQAAVDAIKTWRFKPPQQPASGVINFQFDLDS</sequence>
<accession>A0ABU9C5S1</accession>
<dbReference type="EMBL" id="JBBUTI010000008">
    <property type="protein sequence ID" value="MEK8047183.1"/>
    <property type="molecule type" value="Genomic_DNA"/>
</dbReference>
<comment type="caution">
    <text evidence="7">The sequence shown here is derived from an EMBL/GenBank/DDBJ whole genome shotgun (WGS) entry which is preliminary data.</text>
</comment>
<proteinExistence type="predicted"/>
<keyword evidence="2" id="KW-0812">Transmembrane</keyword>
<keyword evidence="3" id="KW-1133">Transmembrane helix</keyword>
<evidence type="ECO:0000313" key="8">
    <source>
        <dbReference type="Proteomes" id="UP001379945"/>
    </source>
</evidence>
<gene>
    <name evidence="7" type="ORF">AACH00_12555</name>
</gene>